<name>A0A6C0DBN7_9ZZZZ</name>
<organism evidence="1">
    <name type="scientific">viral metagenome</name>
    <dbReference type="NCBI Taxonomy" id="1070528"/>
    <lineage>
        <taxon>unclassified sequences</taxon>
        <taxon>metagenomes</taxon>
        <taxon>organismal metagenomes</taxon>
    </lineage>
</organism>
<reference evidence="1" key="1">
    <citation type="journal article" date="2020" name="Nature">
        <title>Giant virus diversity and host interactions through global metagenomics.</title>
        <authorList>
            <person name="Schulz F."/>
            <person name="Roux S."/>
            <person name="Paez-Espino D."/>
            <person name="Jungbluth S."/>
            <person name="Walsh D.A."/>
            <person name="Denef V.J."/>
            <person name="McMahon K.D."/>
            <person name="Konstantinidis K.T."/>
            <person name="Eloe-Fadrosh E.A."/>
            <person name="Kyrpides N.C."/>
            <person name="Woyke T."/>
        </authorList>
    </citation>
    <scope>NUCLEOTIDE SEQUENCE</scope>
    <source>
        <strain evidence="1">GVMAG-M-3300023174-134</strain>
    </source>
</reference>
<dbReference type="EMBL" id="MN739577">
    <property type="protein sequence ID" value="QHT13800.1"/>
    <property type="molecule type" value="Genomic_DNA"/>
</dbReference>
<proteinExistence type="predicted"/>
<evidence type="ECO:0008006" key="2">
    <source>
        <dbReference type="Google" id="ProtNLM"/>
    </source>
</evidence>
<dbReference type="Pfam" id="PF08795">
    <property type="entry name" value="DUF1796"/>
    <property type="match status" value="1"/>
</dbReference>
<protein>
    <recommendedName>
        <fullName evidence="2">Papain-like cysteine peptidase</fullName>
    </recommendedName>
</protein>
<accession>A0A6C0DBN7</accession>
<sequence length="191" mass="22805">MIIVPIGVDCGMAEFCKKHNLRKFSFPFDWTVTYNGVSKCIDDNFNNFTDPLNNKINEFDIYFHHDFYNNIDEDKEKYVRRYERLINILETSNEDIVFCRKGHARRHHYEHNCKYSTITNDIHDAEQLNTIISRKYPKLKYKIIVILICGNCFVSNNIYKSNSDNIEIYNIVTLEEENTIFENCCRNIFNI</sequence>
<dbReference type="InterPro" id="IPR014903">
    <property type="entry name" value="DUF1796"/>
</dbReference>
<dbReference type="AlphaFoldDB" id="A0A6C0DBN7"/>
<evidence type="ECO:0000313" key="1">
    <source>
        <dbReference type="EMBL" id="QHT13800.1"/>
    </source>
</evidence>